<feature type="compositionally biased region" description="Basic and acidic residues" evidence="1">
    <location>
        <begin position="51"/>
        <end position="62"/>
    </location>
</feature>
<dbReference type="AlphaFoldDB" id="A0AAP0X9C7"/>
<protein>
    <submittedName>
        <fullName evidence="2">Uncharacterized protein</fullName>
    </submittedName>
</protein>
<keyword evidence="3" id="KW-1185">Reference proteome</keyword>
<sequence>MMGVLWVVLMDGMNGGSDEDGTVVVVLPQEMSASSSAAIMGKGKKQRGKPSKRENENGDIRSAKRWTTATNPVQAICEYCKKSFDTLEEWRKHTCKLDKKKGVYKFLGQ</sequence>
<dbReference type="EMBL" id="JBBPBK010000001">
    <property type="protein sequence ID" value="KAK9291698.1"/>
    <property type="molecule type" value="Genomic_DNA"/>
</dbReference>
<accession>A0AAP0X9C7</accession>
<dbReference type="Proteomes" id="UP001415857">
    <property type="component" value="Unassembled WGS sequence"/>
</dbReference>
<organism evidence="2 3">
    <name type="scientific">Liquidambar formosana</name>
    <name type="common">Formosan gum</name>
    <dbReference type="NCBI Taxonomy" id="63359"/>
    <lineage>
        <taxon>Eukaryota</taxon>
        <taxon>Viridiplantae</taxon>
        <taxon>Streptophyta</taxon>
        <taxon>Embryophyta</taxon>
        <taxon>Tracheophyta</taxon>
        <taxon>Spermatophyta</taxon>
        <taxon>Magnoliopsida</taxon>
        <taxon>eudicotyledons</taxon>
        <taxon>Gunneridae</taxon>
        <taxon>Pentapetalae</taxon>
        <taxon>Saxifragales</taxon>
        <taxon>Altingiaceae</taxon>
        <taxon>Liquidambar</taxon>
    </lineage>
</organism>
<evidence type="ECO:0000256" key="1">
    <source>
        <dbReference type="SAM" id="MobiDB-lite"/>
    </source>
</evidence>
<evidence type="ECO:0000313" key="2">
    <source>
        <dbReference type="EMBL" id="KAK9291698.1"/>
    </source>
</evidence>
<proteinExistence type="predicted"/>
<comment type="caution">
    <text evidence="2">The sequence shown here is derived from an EMBL/GenBank/DDBJ whole genome shotgun (WGS) entry which is preliminary data.</text>
</comment>
<reference evidence="2 3" key="1">
    <citation type="journal article" date="2024" name="Plant J.">
        <title>Genome sequences and population genomics reveal climatic adaptation and genomic divergence between two closely related sweetgum species.</title>
        <authorList>
            <person name="Xu W.Q."/>
            <person name="Ren C.Q."/>
            <person name="Zhang X.Y."/>
            <person name="Comes H.P."/>
            <person name="Liu X.H."/>
            <person name="Li Y.G."/>
            <person name="Kettle C.J."/>
            <person name="Jalonen R."/>
            <person name="Gaisberger H."/>
            <person name="Ma Y.Z."/>
            <person name="Qiu Y.X."/>
        </authorList>
    </citation>
    <scope>NUCLEOTIDE SEQUENCE [LARGE SCALE GENOMIC DNA]</scope>
    <source>
        <strain evidence="2">Hangzhou</strain>
    </source>
</reference>
<evidence type="ECO:0000313" key="3">
    <source>
        <dbReference type="Proteomes" id="UP001415857"/>
    </source>
</evidence>
<name>A0AAP0X9C7_LIQFO</name>
<feature type="region of interest" description="Disordered" evidence="1">
    <location>
        <begin position="35"/>
        <end position="65"/>
    </location>
</feature>
<gene>
    <name evidence="2" type="ORF">L1049_019647</name>
</gene>